<dbReference type="SUPFAM" id="SSF57667">
    <property type="entry name" value="beta-beta-alpha zinc fingers"/>
    <property type="match status" value="1"/>
</dbReference>
<feature type="non-terminal residue" evidence="13">
    <location>
        <position position="1"/>
    </location>
</feature>
<keyword evidence="4" id="KW-0677">Repeat</keyword>
<dbReference type="PANTHER" id="PTHR45925:SF1">
    <property type="entry name" value="ZINC FINGER PROTEIN 219"/>
    <property type="match status" value="1"/>
</dbReference>
<protein>
    <recommendedName>
        <fullName evidence="12">C2H2-type domain-containing protein</fullName>
    </recommendedName>
</protein>
<evidence type="ECO:0000256" key="11">
    <source>
        <dbReference type="PROSITE-ProRule" id="PRU00042"/>
    </source>
</evidence>
<proteinExistence type="inferred from homology"/>
<dbReference type="InterPro" id="IPR036236">
    <property type="entry name" value="Znf_C2H2_sf"/>
</dbReference>
<dbReference type="EMBL" id="CAIIXF020000002">
    <property type="protein sequence ID" value="CAH1776324.1"/>
    <property type="molecule type" value="Genomic_DNA"/>
</dbReference>
<dbReference type="FunFam" id="3.30.160.60:FF:000446">
    <property type="entry name" value="Zinc finger protein"/>
    <property type="match status" value="1"/>
</dbReference>
<keyword evidence="6" id="KW-0862">Zinc</keyword>
<keyword evidence="7" id="KW-0805">Transcription regulation</keyword>
<gene>
    <name evidence="13" type="ORF">OFUS_LOCUS3508</name>
</gene>
<organism evidence="13 14">
    <name type="scientific">Owenia fusiformis</name>
    <name type="common">Polychaete worm</name>
    <dbReference type="NCBI Taxonomy" id="6347"/>
    <lineage>
        <taxon>Eukaryota</taxon>
        <taxon>Metazoa</taxon>
        <taxon>Spiralia</taxon>
        <taxon>Lophotrochozoa</taxon>
        <taxon>Annelida</taxon>
        <taxon>Polychaeta</taxon>
        <taxon>Sedentaria</taxon>
        <taxon>Canalipalpata</taxon>
        <taxon>Sabellida</taxon>
        <taxon>Oweniida</taxon>
        <taxon>Oweniidae</taxon>
        <taxon>Owenia</taxon>
    </lineage>
</organism>
<dbReference type="FunFam" id="3.30.160.60:FF:001049">
    <property type="entry name" value="zinc finger protein 319"/>
    <property type="match status" value="1"/>
</dbReference>
<dbReference type="Proteomes" id="UP000749559">
    <property type="component" value="Unassembled WGS sequence"/>
</dbReference>
<dbReference type="GO" id="GO:0000978">
    <property type="term" value="F:RNA polymerase II cis-regulatory region sequence-specific DNA binding"/>
    <property type="evidence" value="ECO:0007669"/>
    <property type="project" value="TreeGrafter"/>
</dbReference>
<evidence type="ECO:0000256" key="1">
    <source>
        <dbReference type="ARBA" id="ARBA00004123"/>
    </source>
</evidence>
<evidence type="ECO:0000256" key="2">
    <source>
        <dbReference type="ARBA" id="ARBA00006991"/>
    </source>
</evidence>
<comment type="subcellular location">
    <subcellularLocation>
        <location evidence="1">Nucleus</location>
    </subcellularLocation>
</comment>
<comment type="similarity">
    <text evidence="2">Belongs to the krueppel C2H2-type zinc-finger protein family.</text>
</comment>
<feature type="domain" description="C2H2-type" evidence="12">
    <location>
        <begin position="92"/>
        <end position="115"/>
    </location>
</feature>
<feature type="domain" description="C2H2-type" evidence="12">
    <location>
        <begin position="64"/>
        <end position="91"/>
    </location>
</feature>
<evidence type="ECO:0000256" key="7">
    <source>
        <dbReference type="ARBA" id="ARBA00023015"/>
    </source>
</evidence>
<dbReference type="InterPro" id="IPR051967">
    <property type="entry name" value="Krueppel_C2H2-ZF"/>
</dbReference>
<dbReference type="GO" id="GO:0000981">
    <property type="term" value="F:DNA-binding transcription factor activity, RNA polymerase II-specific"/>
    <property type="evidence" value="ECO:0007669"/>
    <property type="project" value="TreeGrafter"/>
</dbReference>
<evidence type="ECO:0000256" key="8">
    <source>
        <dbReference type="ARBA" id="ARBA00023125"/>
    </source>
</evidence>
<keyword evidence="5 11" id="KW-0863">Zinc-finger</keyword>
<dbReference type="InterPro" id="IPR013087">
    <property type="entry name" value="Znf_C2H2_type"/>
</dbReference>
<keyword evidence="9" id="KW-0804">Transcription</keyword>
<evidence type="ECO:0000259" key="12">
    <source>
        <dbReference type="PROSITE" id="PS50157"/>
    </source>
</evidence>
<accession>A0A8S4N5A4</accession>
<evidence type="ECO:0000313" key="13">
    <source>
        <dbReference type="EMBL" id="CAH1776324.1"/>
    </source>
</evidence>
<name>A0A8S4N5A4_OWEFU</name>
<dbReference type="AlphaFoldDB" id="A0A8S4N5A4"/>
<dbReference type="PROSITE" id="PS50157">
    <property type="entry name" value="ZINC_FINGER_C2H2_2"/>
    <property type="match status" value="2"/>
</dbReference>
<sequence>FISLISEYLYDGGSVGDSTCKIQPAYSALTRRWTSGVTSAETMNNSRIRNNETRIAKSKSQFGYECEICHKKMGSSSHLKVHMNVHTGNRPYKCTFCLKGFTQSSSLNLHLRNVHRVATSKSRKINKL</sequence>
<evidence type="ECO:0000256" key="4">
    <source>
        <dbReference type="ARBA" id="ARBA00022737"/>
    </source>
</evidence>
<comment type="caution">
    <text evidence="13">The sequence shown here is derived from an EMBL/GenBank/DDBJ whole genome shotgun (WGS) entry which is preliminary data.</text>
</comment>
<reference evidence="13" key="1">
    <citation type="submission" date="2022-03" db="EMBL/GenBank/DDBJ databases">
        <authorList>
            <person name="Martin C."/>
        </authorList>
    </citation>
    <scope>NUCLEOTIDE SEQUENCE</scope>
</reference>
<dbReference type="OrthoDB" id="427030at2759"/>
<dbReference type="SMART" id="SM00355">
    <property type="entry name" value="ZnF_C2H2"/>
    <property type="match status" value="2"/>
</dbReference>
<keyword evidence="8" id="KW-0238">DNA-binding</keyword>
<dbReference type="PANTHER" id="PTHR45925">
    <property type="entry name" value="ZINC FINGER PROTEIN"/>
    <property type="match status" value="1"/>
</dbReference>
<keyword evidence="3" id="KW-0479">Metal-binding</keyword>
<keyword evidence="10" id="KW-0539">Nucleus</keyword>
<evidence type="ECO:0000256" key="3">
    <source>
        <dbReference type="ARBA" id="ARBA00022723"/>
    </source>
</evidence>
<evidence type="ECO:0000256" key="10">
    <source>
        <dbReference type="ARBA" id="ARBA00023242"/>
    </source>
</evidence>
<dbReference type="GO" id="GO:0005634">
    <property type="term" value="C:nucleus"/>
    <property type="evidence" value="ECO:0007669"/>
    <property type="project" value="UniProtKB-SubCell"/>
</dbReference>
<dbReference type="Gene3D" id="3.30.160.60">
    <property type="entry name" value="Classic Zinc Finger"/>
    <property type="match status" value="2"/>
</dbReference>
<evidence type="ECO:0000256" key="6">
    <source>
        <dbReference type="ARBA" id="ARBA00022833"/>
    </source>
</evidence>
<evidence type="ECO:0000256" key="5">
    <source>
        <dbReference type="ARBA" id="ARBA00022771"/>
    </source>
</evidence>
<keyword evidence="14" id="KW-1185">Reference proteome</keyword>
<evidence type="ECO:0000313" key="14">
    <source>
        <dbReference type="Proteomes" id="UP000749559"/>
    </source>
</evidence>
<dbReference type="Pfam" id="PF00096">
    <property type="entry name" value="zf-C2H2"/>
    <property type="match status" value="2"/>
</dbReference>
<evidence type="ECO:0000256" key="9">
    <source>
        <dbReference type="ARBA" id="ARBA00023163"/>
    </source>
</evidence>
<dbReference type="PROSITE" id="PS00028">
    <property type="entry name" value="ZINC_FINGER_C2H2_1"/>
    <property type="match status" value="2"/>
</dbReference>
<dbReference type="GO" id="GO:0008270">
    <property type="term" value="F:zinc ion binding"/>
    <property type="evidence" value="ECO:0007669"/>
    <property type="project" value="UniProtKB-KW"/>
</dbReference>